<comment type="caution">
    <text evidence="1">The sequence shown here is derived from an EMBL/GenBank/DDBJ whole genome shotgun (WGS) entry which is preliminary data.</text>
</comment>
<proteinExistence type="predicted"/>
<accession>A0ABP7QKN0</accession>
<reference evidence="2" key="1">
    <citation type="journal article" date="2019" name="Int. J. Syst. Evol. Microbiol.">
        <title>The Global Catalogue of Microorganisms (GCM) 10K type strain sequencing project: providing services to taxonomists for standard genome sequencing and annotation.</title>
        <authorList>
            <consortium name="The Broad Institute Genomics Platform"/>
            <consortium name="The Broad Institute Genome Sequencing Center for Infectious Disease"/>
            <person name="Wu L."/>
            <person name="Ma J."/>
        </authorList>
    </citation>
    <scope>NUCLEOTIDE SEQUENCE [LARGE SCALE GENOMIC DNA]</scope>
    <source>
        <strain evidence="2">JCM 17561</strain>
    </source>
</reference>
<evidence type="ECO:0000313" key="1">
    <source>
        <dbReference type="EMBL" id="GAA3983736.1"/>
    </source>
</evidence>
<sequence>MWLERAGTTHQGAGLQRLNAQTGAGPRLLPVLATPDSHLELETLWQLCAQLQQLGYAVMVLDASAREGAHAPGLAQVLQTHSLPLQATLDASAADAALLPVLPAALGLRRLAQQGGGAAALRRLVTPFRAYGALLLYAPPALAAPLLQGSACTPLALTGAGAQGMVACYLQLKHMALHAGLRCTVAAMTGAEDARRTAQTREALQALARSASQMLGLAPHTTQIRADQPRELRRLALQLLEGGCANTTTAHHNDYDHPCIDHSH</sequence>
<protein>
    <submittedName>
        <fullName evidence="1">Uncharacterized protein</fullName>
    </submittedName>
</protein>
<dbReference type="Proteomes" id="UP001501627">
    <property type="component" value="Unassembled WGS sequence"/>
</dbReference>
<dbReference type="RefSeq" id="WP_103046121.1">
    <property type="nucleotide sequence ID" value="NZ_BAABBP010000002.1"/>
</dbReference>
<dbReference type="EMBL" id="BAABBP010000002">
    <property type="protein sequence ID" value="GAA3983736.1"/>
    <property type="molecule type" value="Genomic_DNA"/>
</dbReference>
<organism evidence="1 2">
    <name type="scientific">Comamonas faecalis</name>
    <dbReference type="NCBI Taxonomy" id="1387849"/>
    <lineage>
        <taxon>Bacteria</taxon>
        <taxon>Pseudomonadati</taxon>
        <taxon>Pseudomonadota</taxon>
        <taxon>Betaproteobacteria</taxon>
        <taxon>Burkholderiales</taxon>
        <taxon>Comamonadaceae</taxon>
        <taxon>Comamonas</taxon>
    </lineage>
</organism>
<evidence type="ECO:0000313" key="2">
    <source>
        <dbReference type="Proteomes" id="UP001501627"/>
    </source>
</evidence>
<gene>
    <name evidence="1" type="ORF">GCM10022279_03890</name>
</gene>
<keyword evidence="2" id="KW-1185">Reference proteome</keyword>
<name>A0ABP7QKN0_9BURK</name>